<dbReference type="EMBL" id="JBHTCQ010000002">
    <property type="protein sequence ID" value="MFC7405673.1"/>
    <property type="molecule type" value="Genomic_DNA"/>
</dbReference>
<feature type="compositionally biased region" description="Basic and acidic residues" evidence="1">
    <location>
        <begin position="26"/>
        <end position="43"/>
    </location>
</feature>
<evidence type="ECO:0000313" key="3">
    <source>
        <dbReference type="EMBL" id="MFC7405673.1"/>
    </source>
</evidence>
<dbReference type="Proteomes" id="UP001596455">
    <property type="component" value="Unassembled WGS sequence"/>
</dbReference>
<dbReference type="InterPro" id="IPR046281">
    <property type="entry name" value="DUF6318"/>
</dbReference>
<protein>
    <submittedName>
        <fullName evidence="3">DUF6318 family protein</fullName>
    </submittedName>
</protein>
<evidence type="ECO:0000256" key="1">
    <source>
        <dbReference type="SAM" id="MobiDB-lite"/>
    </source>
</evidence>
<proteinExistence type="predicted"/>
<evidence type="ECO:0000313" key="4">
    <source>
        <dbReference type="Proteomes" id="UP001596455"/>
    </source>
</evidence>
<comment type="caution">
    <text evidence="3">The sequence shown here is derived from an EMBL/GenBank/DDBJ whole genome shotgun (WGS) entry which is preliminary data.</text>
</comment>
<name>A0ABW2QB34_9MICO</name>
<evidence type="ECO:0000259" key="2">
    <source>
        <dbReference type="Pfam" id="PF19843"/>
    </source>
</evidence>
<keyword evidence="4" id="KW-1185">Reference proteome</keyword>
<feature type="region of interest" description="Disordered" evidence="1">
    <location>
        <begin position="8"/>
        <end position="43"/>
    </location>
</feature>
<dbReference type="Pfam" id="PF19843">
    <property type="entry name" value="DUF6318"/>
    <property type="match status" value="1"/>
</dbReference>
<organism evidence="3 4">
    <name type="scientific">Georgenia alba</name>
    <dbReference type="NCBI Taxonomy" id="2233858"/>
    <lineage>
        <taxon>Bacteria</taxon>
        <taxon>Bacillati</taxon>
        <taxon>Actinomycetota</taxon>
        <taxon>Actinomycetes</taxon>
        <taxon>Micrococcales</taxon>
        <taxon>Bogoriellaceae</taxon>
        <taxon>Georgenia</taxon>
    </lineage>
</organism>
<feature type="domain" description="DUF6318" evidence="2">
    <location>
        <begin position="20"/>
        <end position="164"/>
    </location>
</feature>
<sequence>MLVTIGIASCDGGSEDPTQTPTHPPPETRHPEPGAAIARDDEHGAEEAARYFWSLYSYAYATGDLDEWRDLSHPECATCQTVVDRVTELHDAGGHAEGGMIRLDVIEATPPGEGDLYFNVHVEGTQEPLTHIGEGGDTLAESSGTEMNADMALARDADGWLVREVANNNEEQGEADG</sequence>
<reference evidence="4" key="1">
    <citation type="journal article" date="2019" name="Int. J. Syst. Evol. Microbiol.">
        <title>The Global Catalogue of Microorganisms (GCM) 10K type strain sequencing project: providing services to taxonomists for standard genome sequencing and annotation.</title>
        <authorList>
            <consortium name="The Broad Institute Genomics Platform"/>
            <consortium name="The Broad Institute Genome Sequencing Center for Infectious Disease"/>
            <person name="Wu L."/>
            <person name="Ma J."/>
        </authorList>
    </citation>
    <scope>NUCLEOTIDE SEQUENCE [LARGE SCALE GENOMIC DNA]</scope>
    <source>
        <strain evidence="4">JCM 1490</strain>
    </source>
</reference>
<accession>A0ABW2QB34</accession>
<gene>
    <name evidence="3" type="ORF">ACFQQL_11185</name>
</gene>
<dbReference type="RefSeq" id="WP_382394323.1">
    <property type="nucleotide sequence ID" value="NZ_JBHTCQ010000002.1"/>
</dbReference>